<proteinExistence type="predicted"/>
<evidence type="ECO:0000256" key="1">
    <source>
        <dbReference type="SAM" id="Phobius"/>
    </source>
</evidence>
<dbReference type="InterPro" id="IPR038770">
    <property type="entry name" value="Na+/solute_symporter_sf"/>
</dbReference>
<keyword evidence="1" id="KW-0812">Transmembrane</keyword>
<dbReference type="RefSeq" id="WP_162306204.1">
    <property type="nucleotide sequence ID" value="NZ_JALBUU010000028.1"/>
</dbReference>
<gene>
    <name evidence="2" type="ORF">MON41_15400</name>
</gene>
<evidence type="ECO:0008006" key="4">
    <source>
        <dbReference type="Google" id="ProtNLM"/>
    </source>
</evidence>
<name>A0ABS9W730_9PROT</name>
<feature type="transmembrane region" description="Helical" evidence="1">
    <location>
        <begin position="86"/>
        <end position="107"/>
    </location>
</feature>
<protein>
    <recommendedName>
        <fullName evidence="4">Bile acid:Na+ symporter, BASS family</fullName>
    </recommendedName>
</protein>
<feature type="transmembrane region" description="Helical" evidence="1">
    <location>
        <begin position="45"/>
        <end position="65"/>
    </location>
</feature>
<dbReference type="EMBL" id="JALBUU010000028">
    <property type="protein sequence ID" value="MCI0755106.1"/>
    <property type="molecule type" value="Genomic_DNA"/>
</dbReference>
<feature type="transmembrane region" description="Helical" evidence="1">
    <location>
        <begin position="237"/>
        <end position="261"/>
    </location>
</feature>
<feature type="transmembrane region" description="Helical" evidence="1">
    <location>
        <begin position="113"/>
        <end position="138"/>
    </location>
</feature>
<feature type="transmembrane region" description="Helical" evidence="1">
    <location>
        <begin position="145"/>
        <end position="167"/>
    </location>
</feature>
<feature type="transmembrane region" description="Helical" evidence="1">
    <location>
        <begin position="294"/>
        <end position="313"/>
    </location>
</feature>
<keyword evidence="3" id="KW-1185">Reference proteome</keyword>
<feature type="transmembrane region" description="Helical" evidence="1">
    <location>
        <begin position="21"/>
        <end position="39"/>
    </location>
</feature>
<keyword evidence="1" id="KW-1133">Transmembrane helix</keyword>
<reference evidence="2 3" key="1">
    <citation type="submission" date="2022-03" db="EMBL/GenBank/DDBJ databases">
        <title>Complete genome analysis of Roseomonas KG 17.1 : a prolific producer of plant growth promoters.</title>
        <authorList>
            <person name="Saadouli I."/>
            <person name="Najjari A."/>
            <person name="Mosbah A."/>
            <person name="Ouzari H.I."/>
        </authorList>
    </citation>
    <scope>NUCLEOTIDE SEQUENCE [LARGE SCALE GENOMIC DNA]</scope>
    <source>
        <strain evidence="2 3">KG17-1</strain>
    </source>
</reference>
<sequence length="327" mass="32608">MSGAMQTLGDLPCAGSARRRLARMVPVLPLLAMAAGLLLPDLAALAHRALPALLVATTLLGLLALAPPLLPPGPLPSLAAALGPPLLLVLALGLAAPLLGCGAAWLLGAGAEARLWVALAAAAPVGTGAIGLGVALGLGGGRSLAVVAASTAAAPLLVPAVAAVLGSPGGVEPAVLAERLWLLGVLPALAALPLRRWPPLRTEVARRHCAGGAVLALSLTALARMDGLGPLVAAQPVAMLRLAALACLPGLAGILAAWLLLRRSLPEAVLIGGYRNVTLVWAACPALLSEQGRLFMALTALPVFATPALATLARRAISTLAGRHTRT</sequence>
<organism evidence="2 3">
    <name type="scientific">Teichococcus vastitatis</name>
    <dbReference type="NCBI Taxonomy" id="2307076"/>
    <lineage>
        <taxon>Bacteria</taxon>
        <taxon>Pseudomonadati</taxon>
        <taxon>Pseudomonadota</taxon>
        <taxon>Alphaproteobacteria</taxon>
        <taxon>Acetobacterales</taxon>
        <taxon>Roseomonadaceae</taxon>
        <taxon>Roseomonas</taxon>
    </lineage>
</organism>
<keyword evidence="1" id="KW-0472">Membrane</keyword>
<feature type="transmembrane region" description="Helical" evidence="1">
    <location>
        <begin position="209"/>
        <end position="225"/>
    </location>
</feature>
<evidence type="ECO:0000313" key="2">
    <source>
        <dbReference type="EMBL" id="MCI0755106.1"/>
    </source>
</evidence>
<dbReference type="Proteomes" id="UP001201985">
    <property type="component" value="Unassembled WGS sequence"/>
</dbReference>
<accession>A0ABS9W730</accession>
<comment type="caution">
    <text evidence="2">The sequence shown here is derived from an EMBL/GenBank/DDBJ whole genome shotgun (WGS) entry which is preliminary data.</text>
</comment>
<evidence type="ECO:0000313" key="3">
    <source>
        <dbReference type="Proteomes" id="UP001201985"/>
    </source>
</evidence>
<feature type="transmembrane region" description="Helical" evidence="1">
    <location>
        <begin position="268"/>
        <end position="288"/>
    </location>
</feature>
<dbReference type="Gene3D" id="1.20.1530.20">
    <property type="match status" value="1"/>
</dbReference>